<keyword evidence="2" id="KW-1185">Reference proteome</keyword>
<comment type="caution">
    <text evidence="1">The sequence shown here is derived from an EMBL/GenBank/DDBJ whole genome shotgun (WGS) entry which is preliminary data.</text>
</comment>
<accession>A0A3E1NSN9</accession>
<evidence type="ECO:0000313" key="2">
    <source>
        <dbReference type="Proteomes" id="UP000261174"/>
    </source>
</evidence>
<protein>
    <recommendedName>
        <fullName evidence="3">2'-5' RNA ligase family protein</fullName>
    </recommendedName>
</protein>
<dbReference type="Proteomes" id="UP000261174">
    <property type="component" value="Unassembled WGS sequence"/>
</dbReference>
<dbReference type="AlphaFoldDB" id="A0A3E1NSN9"/>
<gene>
    <name evidence="1" type="ORF">DXN04_31960</name>
</gene>
<evidence type="ECO:0008006" key="3">
    <source>
        <dbReference type="Google" id="ProtNLM"/>
    </source>
</evidence>
<name>A0A3E1NSN9_9BACT</name>
<reference evidence="1 2" key="1">
    <citation type="submission" date="2018-08" db="EMBL/GenBank/DDBJ databases">
        <title>Chitinophaga sp. K20C18050901, a novel bacterium isolated from forest soil.</title>
        <authorList>
            <person name="Wang C."/>
        </authorList>
    </citation>
    <scope>NUCLEOTIDE SEQUENCE [LARGE SCALE GENOMIC DNA]</scope>
    <source>
        <strain evidence="1 2">K20C18050901</strain>
    </source>
</reference>
<proteinExistence type="predicted"/>
<evidence type="ECO:0000313" key="1">
    <source>
        <dbReference type="EMBL" id="RFM30945.1"/>
    </source>
</evidence>
<sequence length="189" mass="22218">MRHRILSKFEVWADFRVSRKSEEEIFNFFRFECGLDPEVIVRNMHLTIYHSRRPMPAIQSVSQNCHLAVDTMDLKFMVMAPGGENPRPNLIPGRHKIGVRVHRRSAFRKKIYRYRQQLSIHETKRILGRRQQSNNSRSAFGARYFQPHITLLNAGADIDDDLTVLGDAFRNAIDTIVFDRFSVRVKQNY</sequence>
<dbReference type="EMBL" id="QTJV01000018">
    <property type="protein sequence ID" value="RFM30945.1"/>
    <property type="molecule type" value="Genomic_DNA"/>
</dbReference>
<organism evidence="1 2">
    <name type="scientific">Chitinophaga silvisoli</name>
    <dbReference type="NCBI Taxonomy" id="2291814"/>
    <lineage>
        <taxon>Bacteria</taxon>
        <taxon>Pseudomonadati</taxon>
        <taxon>Bacteroidota</taxon>
        <taxon>Chitinophagia</taxon>
        <taxon>Chitinophagales</taxon>
        <taxon>Chitinophagaceae</taxon>
        <taxon>Chitinophaga</taxon>
    </lineage>
</organism>